<keyword evidence="9 10" id="KW-0472">Membrane</keyword>
<evidence type="ECO:0000313" key="13">
    <source>
        <dbReference type="EMBL" id="PAX09679.1"/>
    </source>
</evidence>
<evidence type="ECO:0000256" key="1">
    <source>
        <dbReference type="ARBA" id="ARBA00004377"/>
    </source>
</evidence>
<dbReference type="NCBIfam" id="TIGR01709">
    <property type="entry name" value="typeII_sec_gspL"/>
    <property type="match status" value="1"/>
</dbReference>
<keyword evidence="6 10" id="KW-0812">Transmembrane</keyword>
<dbReference type="InterPro" id="IPR024230">
    <property type="entry name" value="GspL_cyto_dom"/>
</dbReference>
<evidence type="ECO:0000256" key="2">
    <source>
        <dbReference type="ARBA" id="ARBA00005318"/>
    </source>
</evidence>
<name>A0A2A2SKC8_9SPHN</name>
<dbReference type="InterPro" id="IPR025691">
    <property type="entry name" value="GspL_pp_dom"/>
</dbReference>
<gene>
    <name evidence="13" type="ORF">CKY28_02805</name>
</gene>
<keyword evidence="5" id="KW-0997">Cell inner membrane</keyword>
<feature type="domain" description="GspL cytoplasmic actin-ATPase-like" evidence="11">
    <location>
        <begin position="40"/>
        <end position="158"/>
    </location>
</feature>
<feature type="domain" description="GspL periplasmic" evidence="12">
    <location>
        <begin position="213"/>
        <end position="361"/>
    </location>
</feature>
<dbReference type="InterPro" id="IPR043129">
    <property type="entry name" value="ATPase_NBD"/>
</dbReference>
<reference evidence="14" key="1">
    <citation type="submission" date="2017-09" db="EMBL/GenBank/DDBJ databases">
        <authorList>
            <person name="Feng G."/>
            <person name="Zhu H."/>
        </authorList>
    </citation>
    <scope>NUCLEOTIDE SEQUENCE [LARGE SCALE GENOMIC DNA]</scope>
    <source>
        <strain evidence="14">1PNM-20</strain>
    </source>
</reference>
<protein>
    <submittedName>
        <fullName evidence="13">General secretion pathway protein GspL</fullName>
    </submittedName>
</protein>
<dbReference type="GO" id="GO:0009276">
    <property type="term" value="C:Gram-negative-bacterium-type cell wall"/>
    <property type="evidence" value="ECO:0007669"/>
    <property type="project" value="InterPro"/>
</dbReference>
<evidence type="ECO:0000256" key="7">
    <source>
        <dbReference type="ARBA" id="ARBA00022927"/>
    </source>
</evidence>
<evidence type="ECO:0000259" key="12">
    <source>
        <dbReference type="Pfam" id="PF12693"/>
    </source>
</evidence>
<dbReference type="Gene3D" id="3.30.1360.100">
    <property type="entry name" value="General secretion pathway protein M, EpsM"/>
    <property type="match status" value="1"/>
</dbReference>
<dbReference type="Pfam" id="PF05134">
    <property type="entry name" value="T2SSL"/>
    <property type="match status" value="1"/>
</dbReference>
<evidence type="ECO:0000256" key="8">
    <source>
        <dbReference type="ARBA" id="ARBA00022989"/>
    </source>
</evidence>
<evidence type="ECO:0000256" key="3">
    <source>
        <dbReference type="ARBA" id="ARBA00022448"/>
    </source>
</evidence>
<comment type="similarity">
    <text evidence="2">Belongs to the GSP L family.</text>
</comment>
<proteinExistence type="inferred from homology"/>
<evidence type="ECO:0000256" key="9">
    <source>
        <dbReference type="ARBA" id="ARBA00023136"/>
    </source>
</evidence>
<dbReference type="GO" id="GO:0015627">
    <property type="term" value="C:type II protein secretion system complex"/>
    <property type="evidence" value="ECO:0007669"/>
    <property type="project" value="InterPro"/>
</dbReference>
<dbReference type="InterPro" id="IPR007812">
    <property type="entry name" value="T2SS_protein-GspL"/>
</dbReference>
<comment type="caution">
    <text evidence="13">The sequence shown here is derived from an EMBL/GenBank/DDBJ whole genome shotgun (WGS) entry which is preliminary data.</text>
</comment>
<keyword evidence="4" id="KW-1003">Cell membrane</keyword>
<dbReference type="GO" id="GO:0005886">
    <property type="term" value="C:plasma membrane"/>
    <property type="evidence" value="ECO:0007669"/>
    <property type="project" value="UniProtKB-SubCell"/>
</dbReference>
<evidence type="ECO:0000256" key="10">
    <source>
        <dbReference type="SAM" id="Phobius"/>
    </source>
</evidence>
<dbReference type="SUPFAM" id="SSF53067">
    <property type="entry name" value="Actin-like ATPase domain"/>
    <property type="match status" value="1"/>
</dbReference>
<evidence type="ECO:0000313" key="14">
    <source>
        <dbReference type="Proteomes" id="UP000218151"/>
    </source>
</evidence>
<feature type="transmembrane region" description="Helical" evidence="10">
    <location>
        <begin position="219"/>
        <end position="239"/>
    </location>
</feature>
<dbReference type="OrthoDB" id="7432052at2"/>
<keyword evidence="3" id="KW-0813">Transport</keyword>
<keyword evidence="7" id="KW-0653">Protein transport</keyword>
<evidence type="ECO:0000259" key="11">
    <source>
        <dbReference type="Pfam" id="PF05134"/>
    </source>
</evidence>
<comment type="subcellular location">
    <subcellularLocation>
        <location evidence="1">Cell inner membrane</location>
        <topology evidence="1">Single-pass membrane protein</topology>
    </subcellularLocation>
</comment>
<accession>A0A2A2SKC8</accession>
<dbReference type="Proteomes" id="UP000218151">
    <property type="component" value="Unassembled WGS sequence"/>
</dbReference>
<sequence>MGRGVVSPTYLFLPSGDRPFRWARVEGDALVEGEGVPAADEIVAVAPADAVTLHWAELPSRSVAQATAAARLLAAEASAAPATDLHVAVGEPEERDGTAPERSIGVVGLDAMRRWLQQLAEIGVDPVAIVPAPLLIPAPREGYARAELAGEGVVRGPAAGFADEARLTELLTGGASPATLGRGELAEALASVGTPLDLRQGAFARRRKFAIDWRLVRRLAWYAGAILLVTLAIDLVRLVKYDVGADMLQARADVVARQGLPRGATVTDSSRQLDERLAGLRGPGQGFSAITAAVFAAVQSIPGSELTSLSFEPNGNLRLGVTTATEAAVNDLKRSIERAGFAVNAGTFTAAAGRVSGEFVVVPR</sequence>
<keyword evidence="8 10" id="KW-1133">Transmembrane helix</keyword>
<keyword evidence="14" id="KW-1185">Reference proteome</keyword>
<dbReference type="Pfam" id="PF12693">
    <property type="entry name" value="GspL_C"/>
    <property type="match status" value="1"/>
</dbReference>
<dbReference type="AlphaFoldDB" id="A0A2A2SKC8"/>
<dbReference type="EMBL" id="NSLI01000001">
    <property type="protein sequence ID" value="PAX09679.1"/>
    <property type="molecule type" value="Genomic_DNA"/>
</dbReference>
<dbReference type="Gene3D" id="3.30.420.380">
    <property type="match status" value="1"/>
</dbReference>
<dbReference type="GO" id="GO:0015628">
    <property type="term" value="P:protein secretion by the type II secretion system"/>
    <property type="evidence" value="ECO:0007669"/>
    <property type="project" value="InterPro"/>
</dbReference>
<organism evidence="13 14">
    <name type="scientific">Sphingomonas lenta</name>
    <dbReference type="NCBI Taxonomy" id="1141887"/>
    <lineage>
        <taxon>Bacteria</taxon>
        <taxon>Pseudomonadati</taxon>
        <taxon>Pseudomonadota</taxon>
        <taxon>Alphaproteobacteria</taxon>
        <taxon>Sphingomonadales</taxon>
        <taxon>Sphingomonadaceae</taxon>
        <taxon>Sphingomonas</taxon>
    </lineage>
</organism>
<evidence type="ECO:0000256" key="4">
    <source>
        <dbReference type="ARBA" id="ARBA00022475"/>
    </source>
</evidence>
<evidence type="ECO:0000256" key="6">
    <source>
        <dbReference type="ARBA" id="ARBA00022692"/>
    </source>
</evidence>
<evidence type="ECO:0000256" key="5">
    <source>
        <dbReference type="ARBA" id="ARBA00022519"/>
    </source>
</evidence>